<dbReference type="RefSeq" id="WP_041055842.1">
    <property type="nucleotide sequence ID" value="NZ_JXRR01000010.1"/>
</dbReference>
<feature type="active site" evidence="9">
    <location>
        <position position="289"/>
    </location>
</feature>
<dbReference type="InterPro" id="IPR000917">
    <property type="entry name" value="Sulfatase_N"/>
</dbReference>
<evidence type="ECO:0000256" key="7">
    <source>
        <dbReference type="ARBA" id="ARBA00023136"/>
    </source>
</evidence>
<dbReference type="AlphaFoldDB" id="A0A0C2VYP8"/>
<name>A0A0C2VYP8_9BACL</name>
<dbReference type="OrthoDB" id="5901192at2"/>
<feature type="transmembrane region" description="Helical" evidence="12">
    <location>
        <begin position="12"/>
        <end position="29"/>
    </location>
</feature>
<dbReference type="GO" id="GO:0046872">
    <property type="term" value="F:metal ion binding"/>
    <property type="evidence" value="ECO:0007669"/>
    <property type="project" value="UniProtKB-KW"/>
</dbReference>
<comment type="caution">
    <text evidence="14">The sequence shown here is derived from an EMBL/GenBank/DDBJ whole genome shotgun (WGS) entry which is preliminary data.</text>
</comment>
<evidence type="ECO:0000256" key="8">
    <source>
        <dbReference type="PIRNR" id="PIRNR005091"/>
    </source>
</evidence>
<dbReference type="Proteomes" id="UP000031972">
    <property type="component" value="Unassembled WGS sequence"/>
</dbReference>
<evidence type="ECO:0000256" key="1">
    <source>
        <dbReference type="ARBA" id="ARBA00004651"/>
    </source>
</evidence>
<keyword evidence="5 12" id="KW-0812">Transmembrane</keyword>
<keyword evidence="10" id="KW-0464">Manganese</keyword>
<evidence type="ECO:0000256" key="2">
    <source>
        <dbReference type="ARBA" id="ARBA00004936"/>
    </source>
</evidence>
<keyword evidence="10" id="KW-0479">Metal-binding</keyword>
<keyword evidence="6 12" id="KW-1133">Transmembrane helix</keyword>
<feature type="transmembrane region" description="Helical" evidence="12">
    <location>
        <begin position="62"/>
        <end position="82"/>
    </location>
</feature>
<dbReference type="Gene3D" id="3.40.720.10">
    <property type="entry name" value="Alkaline Phosphatase, subunit A"/>
    <property type="match status" value="1"/>
</dbReference>
<dbReference type="SUPFAM" id="SSF53649">
    <property type="entry name" value="Alkaline phosphatase-like"/>
    <property type="match status" value="1"/>
</dbReference>
<evidence type="ECO:0000256" key="4">
    <source>
        <dbReference type="ARBA" id="ARBA00022475"/>
    </source>
</evidence>
<feature type="binding site" evidence="11">
    <location>
        <position position="462"/>
    </location>
    <ligand>
        <name>Mn(2+)</name>
        <dbReference type="ChEBI" id="CHEBI:29035"/>
    </ligand>
</feature>
<dbReference type="PANTHER" id="PTHR47371">
    <property type="entry name" value="LIPOTEICHOIC ACID SYNTHASE"/>
    <property type="match status" value="1"/>
</dbReference>
<dbReference type="InterPro" id="IPR017850">
    <property type="entry name" value="Alkaline_phosphatase_core_sf"/>
</dbReference>
<comment type="similarity">
    <text evidence="3 8">Belongs to the LTA synthase family.</text>
</comment>
<proteinExistence type="inferred from homology"/>
<evidence type="ECO:0000259" key="13">
    <source>
        <dbReference type="Pfam" id="PF00884"/>
    </source>
</evidence>
<dbReference type="Gene3D" id="3.30.1120.170">
    <property type="match status" value="1"/>
</dbReference>
<evidence type="ECO:0000256" key="12">
    <source>
        <dbReference type="SAM" id="Phobius"/>
    </source>
</evidence>
<evidence type="ECO:0000313" key="15">
    <source>
        <dbReference type="Proteomes" id="UP000031972"/>
    </source>
</evidence>
<evidence type="ECO:0000256" key="3">
    <source>
        <dbReference type="ARBA" id="ARBA00009983"/>
    </source>
</evidence>
<evidence type="ECO:0000256" key="5">
    <source>
        <dbReference type="ARBA" id="ARBA00022692"/>
    </source>
</evidence>
<dbReference type="EMBL" id="JXRR01000010">
    <property type="protein sequence ID" value="KIL49058.1"/>
    <property type="molecule type" value="Genomic_DNA"/>
</dbReference>
<evidence type="ECO:0000313" key="14">
    <source>
        <dbReference type="EMBL" id="KIL49058.1"/>
    </source>
</evidence>
<dbReference type="PANTHER" id="PTHR47371:SF3">
    <property type="entry name" value="PHOSPHOGLYCEROL TRANSFERASE I"/>
    <property type="match status" value="1"/>
</dbReference>
<feature type="binding site" evidence="11">
    <location>
        <position position="247"/>
    </location>
    <ligand>
        <name>Mn(2+)</name>
        <dbReference type="ChEBI" id="CHEBI:29035"/>
    </ligand>
</feature>
<dbReference type="CDD" id="cd16015">
    <property type="entry name" value="LTA_synthase"/>
    <property type="match status" value="1"/>
</dbReference>
<gene>
    <name evidence="14" type="ORF">KR50_10930</name>
</gene>
<feature type="transmembrane region" description="Helical" evidence="12">
    <location>
        <begin position="144"/>
        <end position="166"/>
    </location>
</feature>
<protein>
    <recommendedName>
        <fullName evidence="13">Sulfatase N-terminal domain-containing protein</fullName>
    </recommendedName>
</protein>
<dbReference type="Pfam" id="PF00884">
    <property type="entry name" value="Sulfatase"/>
    <property type="match status" value="1"/>
</dbReference>
<feature type="transmembrane region" description="Helical" evidence="12">
    <location>
        <begin position="35"/>
        <end position="55"/>
    </location>
</feature>
<accession>A0A0C2VYP8</accession>
<feature type="transmembrane region" description="Helical" evidence="12">
    <location>
        <begin position="110"/>
        <end position="132"/>
    </location>
</feature>
<feature type="domain" description="Sulfatase N-terminal" evidence="13">
    <location>
        <begin position="239"/>
        <end position="526"/>
    </location>
</feature>
<organism evidence="14 15">
    <name type="scientific">Jeotgalibacillus campisalis</name>
    <dbReference type="NCBI Taxonomy" id="220754"/>
    <lineage>
        <taxon>Bacteria</taxon>
        <taxon>Bacillati</taxon>
        <taxon>Bacillota</taxon>
        <taxon>Bacilli</taxon>
        <taxon>Bacillales</taxon>
        <taxon>Caryophanaceae</taxon>
        <taxon>Jeotgalibacillus</taxon>
    </lineage>
</organism>
<evidence type="ECO:0000256" key="6">
    <source>
        <dbReference type="ARBA" id="ARBA00022989"/>
    </source>
</evidence>
<reference evidence="14 15" key="1">
    <citation type="submission" date="2015-01" db="EMBL/GenBank/DDBJ databases">
        <title>Jeotgalibacillus campisalis genome sequencing.</title>
        <authorList>
            <person name="Goh K.M."/>
            <person name="Chan K.-G."/>
            <person name="Yaakop A.S."/>
            <person name="Ee R."/>
            <person name="Gan H.M."/>
            <person name="Chan C.S."/>
        </authorList>
    </citation>
    <scope>NUCLEOTIDE SEQUENCE [LARGE SCALE GENOMIC DNA]</scope>
    <source>
        <strain evidence="14 15">SF-57</strain>
    </source>
</reference>
<evidence type="ECO:0000256" key="11">
    <source>
        <dbReference type="PIRSR" id="PIRSR005091-3"/>
    </source>
</evidence>
<comment type="subcellular location">
    <subcellularLocation>
        <location evidence="1">Cell membrane</location>
        <topology evidence="1">Multi-pass membrane protein</topology>
    </subcellularLocation>
</comment>
<comment type="pathway">
    <text evidence="2">Cell wall biogenesis; lipoteichoic acid biosynthesis.</text>
</comment>
<dbReference type="GO" id="GO:0005886">
    <property type="term" value="C:plasma membrane"/>
    <property type="evidence" value="ECO:0007669"/>
    <property type="project" value="UniProtKB-SubCell"/>
</dbReference>
<keyword evidence="7 8" id="KW-0472">Membrane</keyword>
<keyword evidence="4 8" id="KW-1003">Cell membrane</keyword>
<keyword evidence="15" id="KW-1185">Reference proteome</keyword>
<dbReference type="PATRIC" id="fig|220754.4.peg.1112"/>
<feature type="binding site" evidence="10">
    <location>
        <position position="402"/>
    </location>
    <ligand>
        <name>substrate</name>
    </ligand>
</feature>
<feature type="binding site" evidence="11">
    <location>
        <position position="461"/>
    </location>
    <ligand>
        <name>Mn(2+)</name>
        <dbReference type="ChEBI" id="CHEBI:29035"/>
    </ligand>
</feature>
<dbReference type="InterPro" id="IPR012160">
    <property type="entry name" value="LtaS-like"/>
</dbReference>
<evidence type="ECO:0000256" key="9">
    <source>
        <dbReference type="PIRSR" id="PIRSR005091-1"/>
    </source>
</evidence>
<sequence>MKEFDLKYGDYILYVSFLLIKLYLFSIATTTYFSFYMLIVSLGSAFLLSFWILLIAPKKRRWMLVGFSVLISFLIVSNGWYYRYFTDLLSVSLLIQVPQMDAVGGGMQDIIYWYDFLFFLDALIILVFHIMNRNKPIPSYNKKSRITAASAAFAAGLVLFITPLMLKQDGELIDKNPLSNLKNYYQTGMIGYHAVDIVNEVDEALFQNTELTSEEKEEIRTFQETQQQSQQAEQVEEQPNIIVVQLESFQASVIDQEIDGQMLTPNLNEFKEEAMYFSNFYHQTHEGRTSDAEFIINTSFYPLKSGSVYTRYPDHSFASLPEELSSEGYETAAFHAFRPNFWNRDQMYENFGFDAFYSIDDFPDKEQIGLTLNDRDFFLSGVEKMADMKEPFYSFMVALTSHTPYSFPDEMKKLDLDLFDEEILRNYYHNVHYVDDAFGSMKEKLIEEDLWDRSMVVVYGDHDSALFKEDREMAQYENAESAVDYMELGRKVPLFIKPPSSEEGKVVEKSGGQIDVAPTILALAGIEPDFMMGTSLLAEEKAITVFRDGSFVYDGFYYESNLWNESGNGTCYSLETEQEVGNDNCAAQVTEAENHLRLSDLIIKKDGIKQINE</sequence>
<evidence type="ECO:0000256" key="10">
    <source>
        <dbReference type="PIRSR" id="PIRSR005091-2"/>
    </source>
</evidence>
<feature type="binding site" evidence="11">
    <location>
        <position position="289"/>
    </location>
    <ligand>
        <name>Mn(2+)</name>
        <dbReference type="ChEBI" id="CHEBI:29035"/>
    </ligand>
</feature>
<dbReference type="PIRSF" id="PIRSF005091">
    <property type="entry name" value="Mmb_sulf_HI1246"/>
    <property type="match status" value="1"/>
</dbReference>
<dbReference type="InterPro" id="IPR050448">
    <property type="entry name" value="OpgB/LTA_synthase_biosynth"/>
</dbReference>